<protein>
    <submittedName>
        <fullName evidence="1">Uncharacterized protein</fullName>
    </submittedName>
</protein>
<dbReference type="Proteomes" id="UP000269396">
    <property type="component" value="Unassembled WGS sequence"/>
</dbReference>
<evidence type="ECO:0000313" key="1">
    <source>
        <dbReference type="EMBL" id="VDP05996.1"/>
    </source>
</evidence>
<proteinExistence type="predicted"/>
<evidence type="ECO:0000313" key="2">
    <source>
        <dbReference type="Proteomes" id="UP000269396"/>
    </source>
</evidence>
<sequence>MPTSTSESPIRTSRQFNCTELKLGELSQPSSKKHKYSQTVVYTRYSLSVGRIPPVTIYYEIKQTSFQLEKKLGKDVGNGWDIHSASRQTASRGKP</sequence>
<name>A0A183NQI5_9TREM</name>
<keyword evidence="2" id="KW-1185">Reference proteome</keyword>
<dbReference type="EMBL" id="UZAL01011953">
    <property type="protein sequence ID" value="VDP05996.1"/>
    <property type="molecule type" value="Genomic_DNA"/>
</dbReference>
<reference evidence="1 2" key="1">
    <citation type="submission" date="2018-11" db="EMBL/GenBank/DDBJ databases">
        <authorList>
            <consortium name="Pathogen Informatics"/>
        </authorList>
    </citation>
    <scope>NUCLEOTIDE SEQUENCE [LARGE SCALE GENOMIC DNA]</scope>
    <source>
        <strain>Denwood</strain>
        <strain evidence="2">Zambia</strain>
    </source>
</reference>
<accession>A0A183NQI5</accession>
<dbReference type="AlphaFoldDB" id="A0A183NQI5"/>
<organism evidence="1 2">
    <name type="scientific">Schistosoma mattheei</name>
    <dbReference type="NCBI Taxonomy" id="31246"/>
    <lineage>
        <taxon>Eukaryota</taxon>
        <taxon>Metazoa</taxon>
        <taxon>Spiralia</taxon>
        <taxon>Lophotrochozoa</taxon>
        <taxon>Platyhelminthes</taxon>
        <taxon>Trematoda</taxon>
        <taxon>Digenea</taxon>
        <taxon>Strigeidida</taxon>
        <taxon>Schistosomatoidea</taxon>
        <taxon>Schistosomatidae</taxon>
        <taxon>Schistosoma</taxon>
    </lineage>
</organism>
<gene>
    <name evidence="1" type="ORF">SMTD_LOCUS4371</name>
</gene>